<evidence type="ECO:0000256" key="2">
    <source>
        <dbReference type="ARBA" id="ARBA00022857"/>
    </source>
</evidence>
<dbReference type="PRINTS" id="PR00081">
    <property type="entry name" value="GDHRDH"/>
</dbReference>
<reference evidence="4 5" key="1">
    <citation type="journal article" date="2015" name="Sci. Rep.">
        <title>Chromosome-level genome map provides insights into diverse defense mechanisms in the medicinal fungus Ganoderma sinense.</title>
        <authorList>
            <person name="Zhu Y."/>
            <person name="Xu J."/>
            <person name="Sun C."/>
            <person name="Zhou S."/>
            <person name="Xu H."/>
            <person name="Nelson D.R."/>
            <person name="Qian J."/>
            <person name="Song J."/>
            <person name="Luo H."/>
            <person name="Xiang L."/>
            <person name="Li Y."/>
            <person name="Xu Z."/>
            <person name="Ji A."/>
            <person name="Wang L."/>
            <person name="Lu S."/>
            <person name="Hayward A."/>
            <person name="Sun W."/>
            <person name="Li X."/>
            <person name="Schwartz D.C."/>
            <person name="Wang Y."/>
            <person name="Chen S."/>
        </authorList>
    </citation>
    <scope>NUCLEOTIDE SEQUENCE [LARGE SCALE GENOMIC DNA]</scope>
    <source>
        <strain evidence="4 5">ZZ0214-1</strain>
    </source>
</reference>
<dbReference type="OrthoDB" id="191139at2759"/>
<dbReference type="EMBL" id="AYKW01000001">
    <property type="protein sequence ID" value="PIL36478.1"/>
    <property type="molecule type" value="Genomic_DNA"/>
</dbReference>
<dbReference type="Gene3D" id="3.40.50.720">
    <property type="entry name" value="NAD(P)-binding Rossmann-like Domain"/>
    <property type="match status" value="1"/>
</dbReference>
<accession>A0A2G8SSC9</accession>
<keyword evidence="2" id="KW-0521">NADP</keyword>
<dbReference type="InterPro" id="IPR002347">
    <property type="entry name" value="SDR_fam"/>
</dbReference>
<dbReference type="AlphaFoldDB" id="A0A2G8SSC9"/>
<protein>
    <submittedName>
        <fullName evidence="4">Uncharacterized protein</fullName>
    </submittedName>
</protein>
<dbReference type="InterPro" id="IPR036291">
    <property type="entry name" value="NAD(P)-bd_dom_sf"/>
</dbReference>
<dbReference type="PANTHER" id="PTHR24320">
    <property type="entry name" value="RETINOL DEHYDROGENASE"/>
    <property type="match status" value="1"/>
</dbReference>
<proteinExistence type="inferred from homology"/>
<keyword evidence="3" id="KW-0560">Oxidoreductase</keyword>
<dbReference type="Proteomes" id="UP000230002">
    <property type="component" value="Unassembled WGS sequence"/>
</dbReference>
<evidence type="ECO:0000256" key="1">
    <source>
        <dbReference type="ARBA" id="ARBA00006484"/>
    </source>
</evidence>
<dbReference type="SUPFAM" id="SSF51735">
    <property type="entry name" value="NAD(P)-binding Rossmann-fold domains"/>
    <property type="match status" value="1"/>
</dbReference>
<dbReference type="GO" id="GO:0016491">
    <property type="term" value="F:oxidoreductase activity"/>
    <property type="evidence" value="ECO:0007669"/>
    <property type="project" value="UniProtKB-KW"/>
</dbReference>
<evidence type="ECO:0000256" key="3">
    <source>
        <dbReference type="ARBA" id="ARBA00023002"/>
    </source>
</evidence>
<organism evidence="4 5">
    <name type="scientific">Ganoderma sinense ZZ0214-1</name>
    <dbReference type="NCBI Taxonomy" id="1077348"/>
    <lineage>
        <taxon>Eukaryota</taxon>
        <taxon>Fungi</taxon>
        <taxon>Dikarya</taxon>
        <taxon>Basidiomycota</taxon>
        <taxon>Agaricomycotina</taxon>
        <taxon>Agaricomycetes</taxon>
        <taxon>Polyporales</taxon>
        <taxon>Polyporaceae</taxon>
        <taxon>Ganoderma</taxon>
    </lineage>
</organism>
<evidence type="ECO:0000313" key="5">
    <source>
        <dbReference type="Proteomes" id="UP000230002"/>
    </source>
</evidence>
<name>A0A2G8SSC9_9APHY</name>
<comment type="similarity">
    <text evidence="1">Belongs to the short-chain dehydrogenases/reductases (SDR) family.</text>
</comment>
<gene>
    <name evidence="4" type="ORF">GSI_00167</name>
</gene>
<keyword evidence="5" id="KW-1185">Reference proteome</keyword>
<dbReference type="STRING" id="1077348.A0A2G8SSC9"/>
<dbReference type="PANTHER" id="PTHR24320:SF282">
    <property type="entry name" value="WW DOMAIN-CONTAINING OXIDOREDUCTASE"/>
    <property type="match status" value="1"/>
</dbReference>
<sequence length="350" mass="38482">MLMGAFFSRRFNPDTDIPDLSGKVILVTGGNAGIGFAVIEQLVRHGAKVYMGARNPERARAAIERLRTSVGSDNGQVVWLDLDLSDPRKVQKAAEEVMQREERLDVLINNAALLLVPYAKDYDNVQNIVMTNYMGAYLLTRLLLPLLKRTAQEPNSDVRIVFVNSARHHSCPSDVRFRTLDDLNRDFEDTMFPQLLRYAMTKTMQLLFAKDLQRRLDAAALPRAILCLAVDPGEVNTEGVHAYTESVGPVLGPLYRAIAHLTFAAPATGALGPLFCAVSPVPRAEPLVYRGAYLDPPRSSGRAARWRRAGSSRGSCGIRRSASWGDRDRAASGVVLGRLGCGWCIPYGSV</sequence>
<comment type="caution">
    <text evidence="4">The sequence shown here is derived from an EMBL/GenBank/DDBJ whole genome shotgun (WGS) entry which is preliminary data.</text>
</comment>
<dbReference type="Pfam" id="PF00106">
    <property type="entry name" value="adh_short"/>
    <property type="match status" value="1"/>
</dbReference>
<evidence type="ECO:0000313" key="4">
    <source>
        <dbReference type="EMBL" id="PIL36478.1"/>
    </source>
</evidence>